<evidence type="ECO:0000313" key="7">
    <source>
        <dbReference type="Proteomes" id="UP001056635"/>
    </source>
</evidence>
<dbReference type="PANTHER" id="PTHR33420">
    <property type="entry name" value="FIMBRIAL SUBUNIT ELFA-RELATED"/>
    <property type="match status" value="1"/>
</dbReference>
<keyword evidence="4" id="KW-0281">Fimbrium</keyword>
<dbReference type="EMBL" id="CP082904">
    <property type="protein sequence ID" value="UQY44130.1"/>
    <property type="molecule type" value="Genomic_DNA"/>
</dbReference>
<protein>
    <submittedName>
        <fullName evidence="6">Type 1 fimbrial protein</fullName>
    </submittedName>
</protein>
<dbReference type="Pfam" id="PF00419">
    <property type="entry name" value="Fimbrial"/>
    <property type="match status" value="1"/>
</dbReference>
<dbReference type="InterPro" id="IPR008966">
    <property type="entry name" value="Adhesion_dom_sf"/>
</dbReference>
<organism evidence="6 7">
    <name type="scientific">Mixta hanseatica</name>
    <dbReference type="NCBI Taxonomy" id="2872648"/>
    <lineage>
        <taxon>Bacteria</taxon>
        <taxon>Pseudomonadati</taxon>
        <taxon>Pseudomonadota</taxon>
        <taxon>Gammaproteobacteria</taxon>
        <taxon>Enterobacterales</taxon>
        <taxon>Erwiniaceae</taxon>
        <taxon>Mixta</taxon>
    </lineage>
</organism>
<evidence type="ECO:0000259" key="5">
    <source>
        <dbReference type="Pfam" id="PF00419"/>
    </source>
</evidence>
<keyword evidence="3" id="KW-0732">Signal</keyword>
<evidence type="ECO:0000256" key="4">
    <source>
        <dbReference type="ARBA" id="ARBA00023263"/>
    </source>
</evidence>
<dbReference type="Gene3D" id="2.60.40.1090">
    <property type="entry name" value="Fimbrial-type adhesion domain"/>
    <property type="match status" value="1"/>
</dbReference>
<comment type="subcellular location">
    <subcellularLocation>
        <location evidence="1">Fimbrium</location>
    </subcellularLocation>
</comment>
<proteinExistence type="inferred from homology"/>
<evidence type="ECO:0000256" key="1">
    <source>
        <dbReference type="ARBA" id="ARBA00004561"/>
    </source>
</evidence>
<feature type="domain" description="Fimbrial-type adhesion" evidence="5">
    <location>
        <begin position="203"/>
        <end position="347"/>
    </location>
</feature>
<keyword evidence="7" id="KW-1185">Reference proteome</keyword>
<evidence type="ECO:0000256" key="3">
    <source>
        <dbReference type="ARBA" id="ARBA00022729"/>
    </source>
</evidence>
<comment type="similarity">
    <text evidence="2">Belongs to the fimbrial protein family.</text>
</comment>
<dbReference type="SUPFAM" id="SSF49401">
    <property type="entry name" value="Bacterial adhesins"/>
    <property type="match status" value="1"/>
</dbReference>
<dbReference type="InterPro" id="IPR050263">
    <property type="entry name" value="Bact_Fimbrial_Adh_Pro"/>
</dbReference>
<sequence length="348" mass="38385">MELIKKDLCSTGAFLLLGMLCLVCNKSYATIIVCDSDSHITNSITAFDFNKLPNQIPDMLPVGTTIYDVTMNLDLWCAKEFNTETIMSPGPKKIYINRHNTDNALGDKSGLAFYVTINGDRDKISKVYDSGYTTDKMFINGMPTSNYTKLSIPVRIELVKTGANVALSPFRNDVILFSIGDAGTGNMRYRATNVRDLSFSSYTCNITTPTIHQTLPELNVADLPGSGRADNYVTDFSVLLRCNGKLWSTLSINMAFSGTPVAGLAQNGVYPFFDRFGKMAEGIGFQILHQDGNGSFIESGNNSKFKIGDFSKGNQYLNVPLRAAYYRTQEKVTLGELTGTVTYIVDYM</sequence>
<dbReference type="RefSeq" id="WP_249892756.1">
    <property type="nucleotide sequence ID" value="NZ_CP082904.1"/>
</dbReference>
<dbReference type="Proteomes" id="UP001056635">
    <property type="component" value="Chromosome"/>
</dbReference>
<gene>
    <name evidence="6" type="ORF">K6958_20295</name>
</gene>
<accession>A0ABY4R7A9</accession>
<dbReference type="PANTHER" id="PTHR33420:SF3">
    <property type="entry name" value="FIMBRIAL SUBUNIT ELFA"/>
    <property type="match status" value="1"/>
</dbReference>
<dbReference type="InterPro" id="IPR036937">
    <property type="entry name" value="Adhesion_dom_fimbrial_sf"/>
</dbReference>
<name>A0ABY4R7A9_9GAMM</name>
<dbReference type="InterPro" id="IPR000259">
    <property type="entry name" value="Adhesion_dom_fimbrial"/>
</dbReference>
<evidence type="ECO:0000313" key="6">
    <source>
        <dbReference type="EMBL" id="UQY44130.1"/>
    </source>
</evidence>
<evidence type="ECO:0000256" key="2">
    <source>
        <dbReference type="ARBA" id="ARBA00006671"/>
    </source>
</evidence>
<reference evidence="6" key="1">
    <citation type="submission" date="2021-09" db="EMBL/GenBank/DDBJ databases">
        <title>First case of bloodstream infection caused by Mixta hanseatica sp. nov., a member of the Erwiniaceae family.</title>
        <authorList>
            <person name="Both A."/>
            <person name="Huang J."/>
            <person name="Wenzel P."/>
            <person name="Aepfelbacher M."/>
            <person name="Rohde H."/>
            <person name="Christner M."/>
            <person name="Hentschke M."/>
        </authorList>
    </citation>
    <scope>NUCLEOTIDE SEQUENCE</scope>
    <source>
        <strain evidence="6">X22927</strain>
    </source>
</reference>